<gene>
    <name evidence="1" type="ORF">HYC85_011266</name>
</gene>
<dbReference type="EMBL" id="JACBKZ010000005">
    <property type="protein sequence ID" value="KAF5949273.1"/>
    <property type="molecule type" value="Genomic_DNA"/>
</dbReference>
<comment type="caution">
    <text evidence="1">The sequence shown here is derived from an EMBL/GenBank/DDBJ whole genome shotgun (WGS) entry which is preliminary data.</text>
</comment>
<name>A0A7J7H8L0_CAMSI</name>
<accession>A0A7J7H8L0</accession>
<protein>
    <submittedName>
        <fullName evidence="1">Uncharacterized protein</fullName>
    </submittedName>
</protein>
<proteinExistence type="predicted"/>
<keyword evidence="2" id="KW-1185">Reference proteome</keyword>
<sequence>MRVNIAQSSKERADVIDTMARLSQNLARNEQLVLSWINKAIKEPVNAYKSDTTNPWNAIEGIPLNITFGTGLPFLYW</sequence>
<reference evidence="1 2" key="2">
    <citation type="submission" date="2020-07" db="EMBL/GenBank/DDBJ databases">
        <title>Genome assembly of wild tea tree DASZ reveals pedigree and selection history of tea varieties.</title>
        <authorList>
            <person name="Zhang W."/>
        </authorList>
    </citation>
    <scope>NUCLEOTIDE SEQUENCE [LARGE SCALE GENOMIC DNA]</scope>
    <source>
        <strain evidence="2">cv. G240</strain>
        <tissue evidence="1">Leaf</tissue>
    </source>
</reference>
<evidence type="ECO:0000313" key="1">
    <source>
        <dbReference type="EMBL" id="KAF5949273.1"/>
    </source>
</evidence>
<dbReference type="Proteomes" id="UP000593564">
    <property type="component" value="Unassembled WGS sequence"/>
</dbReference>
<evidence type="ECO:0000313" key="2">
    <source>
        <dbReference type="Proteomes" id="UP000593564"/>
    </source>
</evidence>
<reference evidence="2" key="1">
    <citation type="journal article" date="2020" name="Nat. Commun.">
        <title>Genome assembly of wild tea tree DASZ reveals pedigree and selection history of tea varieties.</title>
        <authorList>
            <person name="Zhang W."/>
            <person name="Zhang Y."/>
            <person name="Qiu H."/>
            <person name="Guo Y."/>
            <person name="Wan H."/>
            <person name="Zhang X."/>
            <person name="Scossa F."/>
            <person name="Alseekh S."/>
            <person name="Zhang Q."/>
            <person name="Wang P."/>
            <person name="Xu L."/>
            <person name="Schmidt M.H."/>
            <person name="Jia X."/>
            <person name="Li D."/>
            <person name="Zhu A."/>
            <person name="Guo F."/>
            <person name="Chen W."/>
            <person name="Ni D."/>
            <person name="Usadel B."/>
            <person name="Fernie A.R."/>
            <person name="Wen W."/>
        </authorList>
    </citation>
    <scope>NUCLEOTIDE SEQUENCE [LARGE SCALE GENOMIC DNA]</scope>
    <source>
        <strain evidence="2">cv. G240</strain>
    </source>
</reference>
<organism evidence="1 2">
    <name type="scientific">Camellia sinensis</name>
    <name type="common">Tea plant</name>
    <name type="synonym">Thea sinensis</name>
    <dbReference type="NCBI Taxonomy" id="4442"/>
    <lineage>
        <taxon>Eukaryota</taxon>
        <taxon>Viridiplantae</taxon>
        <taxon>Streptophyta</taxon>
        <taxon>Embryophyta</taxon>
        <taxon>Tracheophyta</taxon>
        <taxon>Spermatophyta</taxon>
        <taxon>Magnoliopsida</taxon>
        <taxon>eudicotyledons</taxon>
        <taxon>Gunneridae</taxon>
        <taxon>Pentapetalae</taxon>
        <taxon>asterids</taxon>
        <taxon>Ericales</taxon>
        <taxon>Theaceae</taxon>
        <taxon>Camellia</taxon>
    </lineage>
</organism>
<dbReference type="AlphaFoldDB" id="A0A7J7H8L0"/>